<keyword evidence="3" id="KW-1185">Reference proteome</keyword>
<dbReference type="InterPro" id="IPR032471">
    <property type="entry name" value="AGRL2-4_GAIN_subdom_A"/>
</dbReference>
<dbReference type="Pfam" id="PF16489">
    <property type="entry name" value="GAIN"/>
    <property type="match status" value="1"/>
</dbReference>
<accession>A0ABD0QI28</accession>
<dbReference type="AlphaFoldDB" id="A0ABD0QI28"/>
<gene>
    <name evidence="2" type="ORF">M9458_017550</name>
</gene>
<reference evidence="2 3" key="1">
    <citation type="submission" date="2024-05" db="EMBL/GenBank/DDBJ databases">
        <title>Genome sequencing and assembly of Indian major carp, Cirrhinus mrigala (Hamilton, 1822).</title>
        <authorList>
            <person name="Mohindra V."/>
            <person name="Chowdhury L.M."/>
            <person name="Lal K."/>
            <person name="Jena J.K."/>
        </authorList>
    </citation>
    <scope>NUCLEOTIDE SEQUENCE [LARGE SCALE GENOMIC DNA]</scope>
    <source>
        <strain evidence="2">CM1030</strain>
        <tissue evidence="2">Blood</tissue>
    </source>
</reference>
<name>A0ABD0QI28_CIRMR</name>
<protein>
    <recommendedName>
        <fullName evidence="1">AGRL2-4 GAIN subdomain A domain-containing protein</fullName>
    </recommendedName>
</protein>
<evidence type="ECO:0000259" key="1">
    <source>
        <dbReference type="Pfam" id="PF16489"/>
    </source>
</evidence>
<comment type="caution">
    <text evidence="2">The sequence shown here is derived from an EMBL/GenBank/DDBJ whole genome shotgun (WGS) entry which is preliminary data.</text>
</comment>
<dbReference type="EMBL" id="JAMKFB020000008">
    <property type="protein sequence ID" value="KAL0185880.1"/>
    <property type="molecule type" value="Genomic_DNA"/>
</dbReference>
<proteinExistence type="predicted"/>
<feature type="non-terminal residue" evidence="2">
    <location>
        <position position="131"/>
    </location>
</feature>
<organism evidence="2 3">
    <name type="scientific">Cirrhinus mrigala</name>
    <name type="common">Mrigala</name>
    <dbReference type="NCBI Taxonomy" id="683832"/>
    <lineage>
        <taxon>Eukaryota</taxon>
        <taxon>Metazoa</taxon>
        <taxon>Chordata</taxon>
        <taxon>Craniata</taxon>
        <taxon>Vertebrata</taxon>
        <taxon>Euteleostomi</taxon>
        <taxon>Actinopterygii</taxon>
        <taxon>Neopterygii</taxon>
        <taxon>Teleostei</taxon>
        <taxon>Ostariophysi</taxon>
        <taxon>Cypriniformes</taxon>
        <taxon>Cyprinidae</taxon>
        <taxon>Labeoninae</taxon>
        <taxon>Labeonini</taxon>
        <taxon>Cirrhinus</taxon>
    </lineage>
</organism>
<evidence type="ECO:0000313" key="3">
    <source>
        <dbReference type="Proteomes" id="UP001529510"/>
    </source>
</evidence>
<sequence>MEALERNETELSTIIEKKLAHQLRDVTEATTRLYGNDLQIAERLLSRLLTFESLQSGFGLTATQDAHFNENVLRGCSVLLGPGSAALWRGQSSGQTGAAGLADLLEQYARILAQNMKQTYLNPVALVAPNI</sequence>
<feature type="domain" description="AGRL2-4 GAIN subdomain A" evidence="1">
    <location>
        <begin position="4"/>
        <end position="113"/>
    </location>
</feature>
<dbReference type="Proteomes" id="UP001529510">
    <property type="component" value="Unassembled WGS sequence"/>
</dbReference>
<evidence type="ECO:0000313" key="2">
    <source>
        <dbReference type="EMBL" id="KAL0185880.1"/>
    </source>
</evidence>